<dbReference type="Gene3D" id="1.10.1330.10">
    <property type="entry name" value="Dockerin domain"/>
    <property type="match status" value="1"/>
</dbReference>
<dbReference type="InterPro" id="IPR002035">
    <property type="entry name" value="VWF_A"/>
</dbReference>
<gene>
    <name evidence="3" type="ORF">D187_002637</name>
</gene>
<dbReference type="RefSeq" id="WP_002629442.1">
    <property type="nucleotide sequence ID" value="NZ_ANAH02000015.1"/>
</dbReference>
<sequence>MDVKSQTKSQRLSRLLPRVLLVAALALSLRAGEAEAQPFSEEHLIIVVDRSGSMQTMRGNRLTRFTEAIKQARAYVNLPSSLPRSFAVWTFEESSYIKEQGFADAATTLATLNRLGVGSGVTPLAYAVCDAVDELLQYRPGVSAKKVVHLVSDGEENSTPTSSQCHGPDSTSPYPHFTMDSWQWKVRNMLKTGDPLRDDPGPYKLVFDVHVLYDYLYFAGSRGPVREVSSTGRSAAPVHPTLTSAYFAFLQGVSRDSGGTFTAIGDSGPVPVYGDTNQDYCVNDVDYNLVLANYGSTVPPAPRAADVNHDGWVDYYDYVIVVNNYGSGCGTSARTFR</sequence>
<dbReference type="OrthoDB" id="5380302at2"/>
<feature type="signal peptide" evidence="1">
    <location>
        <begin position="1"/>
        <end position="36"/>
    </location>
</feature>
<dbReference type="InterPro" id="IPR002105">
    <property type="entry name" value="Dockerin_1_rpt"/>
</dbReference>
<dbReference type="GO" id="GO:0000272">
    <property type="term" value="P:polysaccharide catabolic process"/>
    <property type="evidence" value="ECO:0007669"/>
    <property type="project" value="InterPro"/>
</dbReference>
<dbReference type="SUPFAM" id="SSF63446">
    <property type="entry name" value="Type I dockerin domain"/>
    <property type="match status" value="1"/>
</dbReference>
<keyword evidence="1" id="KW-0732">Signal</keyword>
<comment type="caution">
    <text evidence="3">The sequence shown here is derived from an EMBL/GenBank/DDBJ whole genome shotgun (WGS) entry which is preliminary data.</text>
</comment>
<dbReference type="InterPro" id="IPR036465">
    <property type="entry name" value="vWFA_dom_sf"/>
</dbReference>
<dbReference type="InterPro" id="IPR018247">
    <property type="entry name" value="EF_Hand_1_Ca_BS"/>
</dbReference>
<dbReference type="GO" id="GO:0004553">
    <property type="term" value="F:hydrolase activity, hydrolyzing O-glycosyl compounds"/>
    <property type="evidence" value="ECO:0007669"/>
    <property type="project" value="InterPro"/>
</dbReference>
<evidence type="ECO:0000313" key="4">
    <source>
        <dbReference type="Proteomes" id="UP000011682"/>
    </source>
</evidence>
<dbReference type="eggNOG" id="COG2304">
    <property type="taxonomic scope" value="Bacteria"/>
</dbReference>
<dbReference type="PROSITE" id="PS00018">
    <property type="entry name" value="EF_HAND_1"/>
    <property type="match status" value="1"/>
</dbReference>
<dbReference type="InterPro" id="IPR036439">
    <property type="entry name" value="Dockerin_dom_sf"/>
</dbReference>
<dbReference type="SUPFAM" id="SSF53300">
    <property type="entry name" value="vWA-like"/>
    <property type="match status" value="1"/>
</dbReference>
<dbReference type="EMBL" id="ANAH02000015">
    <property type="protein sequence ID" value="EPX59893.1"/>
    <property type="molecule type" value="Genomic_DNA"/>
</dbReference>
<feature type="chain" id="PRO_5004568149" description="VWFA domain-containing protein" evidence="1">
    <location>
        <begin position="37"/>
        <end position="337"/>
    </location>
</feature>
<dbReference type="Pfam" id="PF13519">
    <property type="entry name" value="VWA_2"/>
    <property type="match status" value="1"/>
</dbReference>
<evidence type="ECO:0000259" key="2">
    <source>
        <dbReference type="Pfam" id="PF13519"/>
    </source>
</evidence>
<proteinExistence type="predicted"/>
<protein>
    <recommendedName>
        <fullName evidence="2">VWFA domain-containing protein</fullName>
    </recommendedName>
</protein>
<accession>S9QTB4</accession>
<feature type="domain" description="VWFA" evidence="2">
    <location>
        <begin position="44"/>
        <end position="155"/>
    </location>
</feature>
<reference evidence="3" key="1">
    <citation type="submission" date="2013-05" db="EMBL/GenBank/DDBJ databases">
        <title>Genome assembly of Cystobacter fuscus DSM 2262.</title>
        <authorList>
            <person name="Sharma G."/>
            <person name="Khatri I."/>
            <person name="Kaur C."/>
            <person name="Mayilraj S."/>
            <person name="Subramanian S."/>
        </authorList>
    </citation>
    <scope>NUCLEOTIDE SEQUENCE [LARGE SCALE GENOMIC DNA]</scope>
    <source>
        <strain evidence="3">DSM 2262</strain>
    </source>
</reference>
<dbReference type="Pfam" id="PF00404">
    <property type="entry name" value="Dockerin_1"/>
    <property type="match status" value="1"/>
</dbReference>
<dbReference type="AlphaFoldDB" id="S9QTB4"/>
<organism evidence="3 4">
    <name type="scientific">Cystobacter fuscus (strain ATCC 25194 / DSM 2262 / NBRC 100088 / M29)</name>
    <dbReference type="NCBI Taxonomy" id="1242864"/>
    <lineage>
        <taxon>Bacteria</taxon>
        <taxon>Pseudomonadati</taxon>
        <taxon>Myxococcota</taxon>
        <taxon>Myxococcia</taxon>
        <taxon>Myxococcales</taxon>
        <taxon>Cystobacterineae</taxon>
        <taxon>Archangiaceae</taxon>
        <taxon>Cystobacter</taxon>
    </lineage>
</organism>
<evidence type="ECO:0000313" key="3">
    <source>
        <dbReference type="EMBL" id="EPX59893.1"/>
    </source>
</evidence>
<name>S9QTB4_CYSF2</name>
<dbReference type="Proteomes" id="UP000011682">
    <property type="component" value="Unassembled WGS sequence"/>
</dbReference>
<evidence type="ECO:0000256" key="1">
    <source>
        <dbReference type="SAM" id="SignalP"/>
    </source>
</evidence>
<dbReference type="CDD" id="cd00198">
    <property type="entry name" value="vWFA"/>
    <property type="match status" value="1"/>
</dbReference>
<dbReference type="Gene3D" id="3.40.50.410">
    <property type="entry name" value="von Willebrand factor, type A domain"/>
    <property type="match status" value="1"/>
</dbReference>
<keyword evidence="4" id="KW-1185">Reference proteome</keyword>